<dbReference type="GO" id="GO:0003755">
    <property type="term" value="F:peptidyl-prolyl cis-trans isomerase activity"/>
    <property type="evidence" value="ECO:0007669"/>
    <property type="project" value="UniProtKB-EC"/>
</dbReference>
<feature type="compositionally biased region" description="Polar residues" evidence="9">
    <location>
        <begin position="86"/>
        <end position="96"/>
    </location>
</feature>
<dbReference type="EC" id="5.2.1.8" evidence="3"/>
<dbReference type="Pfam" id="PF00639">
    <property type="entry name" value="Rotamase"/>
    <property type="match status" value="1"/>
</dbReference>
<evidence type="ECO:0000256" key="5">
    <source>
        <dbReference type="ARBA" id="ARBA00023110"/>
    </source>
</evidence>
<dbReference type="SUPFAM" id="SSF109998">
    <property type="entry name" value="Triger factor/SurA peptide-binding domain-like"/>
    <property type="match status" value="1"/>
</dbReference>
<organism evidence="12 13">
    <name type="scientific">Kiloniella laminariae</name>
    <dbReference type="NCBI Taxonomy" id="454162"/>
    <lineage>
        <taxon>Bacteria</taxon>
        <taxon>Pseudomonadati</taxon>
        <taxon>Pseudomonadota</taxon>
        <taxon>Alphaproteobacteria</taxon>
        <taxon>Rhodospirillales</taxon>
        <taxon>Kiloniellaceae</taxon>
        <taxon>Kiloniella</taxon>
    </lineage>
</organism>
<dbReference type="InterPro" id="IPR046357">
    <property type="entry name" value="PPIase_dom_sf"/>
</dbReference>
<keyword evidence="10" id="KW-0732">Signal</keyword>
<feature type="signal peptide" evidence="10">
    <location>
        <begin position="1"/>
        <end position="25"/>
    </location>
</feature>
<evidence type="ECO:0000259" key="11">
    <source>
        <dbReference type="PROSITE" id="PS50198"/>
    </source>
</evidence>
<evidence type="ECO:0000256" key="6">
    <source>
        <dbReference type="ARBA" id="ARBA00030642"/>
    </source>
</evidence>
<name>A0ABT4LM36_9PROT</name>
<evidence type="ECO:0000256" key="1">
    <source>
        <dbReference type="ARBA" id="ARBA00000971"/>
    </source>
</evidence>
<dbReference type="InterPro" id="IPR027304">
    <property type="entry name" value="Trigger_fact/SurA_dom_sf"/>
</dbReference>
<evidence type="ECO:0000313" key="12">
    <source>
        <dbReference type="EMBL" id="MCZ4282169.1"/>
    </source>
</evidence>
<evidence type="ECO:0000256" key="4">
    <source>
        <dbReference type="ARBA" id="ARBA00018370"/>
    </source>
</evidence>
<dbReference type="Gene3D" id="3.10.50.40">
    <property type="match status" value="1"/>
</dbReference>
<dbReference type="InterPro" id="IPR050245">
    <property type="entry name" value="PrsA_foldase"/>
</dbReference>
<evidence type="ECO:0000256" key="3">
    <source>
        <dbReference type="ARBA" id="ARBA00013194"/>
    </source>
</evidence>
<dbReference type="PANTHER" id="PTHR47245:SF2">
    <property type="entry name" value="PEPTIDYL-PROLYL CIS-TRANS ISOMERASE HP_0175-RELATED"/>
    <property type="match status" value="1"/>
</dbReference>
<dbReference type="PANTHER" id="PTHR47245">
    <property type="entry name" value="PEPTIDYLPROLYL ISOMERASE"/>
    <property type="match status" value="1"/>
</dbReference>
<comment type="caution">
    <text evidence="12">The sequence shown here is derived from an EMBL/GenBank/DDBJ whole genome shotgun (WGS) entry which is preliminary data.</text>
</comment>
<dbReference type="InterPro" id="IPR000297">
    <property type="entry name" value="PPIase_PpiC"/>
</dbReference>
<feature type="chain" id="PRO_5045209776" description="Parvulin-like PPIase" evidence="10">
    <location>
        <begin position="26"/>
        <end position="437"/>
    </location>
</feature>
<comment type="catalytic activity">
    <reaction evidence="1">
        <text>[protein]-peptidylproline (omega=180) = [protein]-peptidylproline (omega=0)</text>
        <dbReference type="Rhea" id="RHEA:16237"/>
        <dbReference type="Rhea" id="RHEA-COMP:10747"/>
        <dbReference type="Rhea" id="RHEA-COMP:10748"/>
        <dbReference type="ChEBI" id="CHEBI:83833"/>
        <dbReference type="ChEBI" id="CHEBI:83834"/>
        <dbReference type="EC" id="5.2.1.8"/>
    </reaction>
</comment>
<sequence>MPRRHKLFMATAMVSFMSVLHPAFAELEKKEQWQIDQQKSGENLLKFLFGDDEDAEEKEEDPAALPADTSTEIPVEDKSEQLPVPENNSTPVTSQPVPKAAPGTLGKPTLAPSTIVPSAPIVQEKLESPNAATGKAREGLVPPPGFNKSTGPDVKPETSGAVETQNSPQPKAQPKPPVTQQKNDIEAELARLSEESPVVAVVEGDEIYWEDIIQDARKLPEQYQGQLEAMLPILIDRAIDLKLLSQAGRDADVDEEDLVQRRLKQAEDRIIRDAFLDRKLEELITEDMLKQRYSELLLENVTNAEIRASHILVETRNEALALIIALDNGADFPLLAKKFSQGPSAEKGGDLGWFRQKDMDPEFATAAFGLSTGEFTRSPVATEFGWHVIRLEEKREVQQPAFEDMKEEIRGEVSRDLIKKMVRDLRKDADISVFPSQ</sequence>
<evidence type="ECO:0000313" key="13">
    <source>
        <dbReference type="Proteomes" id="UP001069802"/>
    </source>
</evidence>
<dbReference type="Proteomes" id="UP001069802">
    <property type="component" value="Unassembled WGS sequence"/>
</dbReference>
<comment type="similarity">
    <text evidence="2">Belongs to the PpiC/parvulin rotamase family.</text>
</comment>
<evidence type="ECO:0000256" key="10">
    <source>
        <dbReference type="SAM" id="SignalP"/>
    </source>
</evidence>
<reference evidence="12" key="1">
    <citation type="submission" date="2022-12" db="EMBL/GenBank/DDBJ databases">
        <title>Bacterial isolates from different developmental stages of Nematostella vectensis.</title>
        <authorList>
            <person name="Fraune S."/>
        </authorList>
    </citation>
    <scope>NUCLEOTIDE SEQUENCE</scope>
    <source>
        <strain evidence="12">G21630-S1</strain>
    </source>
</reference>
<feature type="region of interest" description="Disordered" evidence="9">
    <location>
        <begin position="127"/>
        <end position="182"/>
    </location>
</feature>
<dbReference type="EMBL" id="JAPWGY010000006">
    <property type="protein sequence ID" value="MCZ4282169.1"/>
    <property type="molecule type" value="Genomic_DNA"/>
</dbReference>
<feature type="compositionally biased region" description="Acidic residues" evidence="9">
    <location>
        <begin position="50"/>
        <end position="62"/>
    </location>
</feature>
<feature type="compositionally biased region" description="Polar residues" evidence="9">
    <location>
        <begin position="161"/>
        <end position="170"/>
    </location>
</feature>
<evidence type="ECO:0000256" key="2">
    <source>
        <dbReference type="ARBA" id="ARBA00007656"/>
    </source>
</evidence>
<keyword evidence="5 8" id="KW-0697">Rotamase</keyword>
<evidence type="ECO:0000256" key="7">
    <source>
        <dbReference type="ARBA" id="ARBA00031484"/>
    </source>
</evidence>
<proteinExistence type="inferred from homology"/>
<gene>
    <name evidence="12" type="ORF">O4H49_15375</name>
</gene>
<protein>
    <recommendedName>
        <fullName evidence="4">Parvulin-like PPIase</fullName>
        <ecNumber evidence="3">5.2.1.8</ecNumber>
    </recommendedName>
    <alternativeName>
        <fullName evidence="6">Peptidyl-prolyl cis-trans isomerase plp</fullName>
    </alternativeName>
    <alternativeName>
        <fullName evidence="7">Rotamase plp</fullName>
    </alternativeName>
</protein>
<keyword evidence="13" id="KW-1185">Reference proteome</keyword>
<accession>A0ABT4LM36</accession>
<evidence type="ECO:0000256" key="9">
    <source>
        <dbReference type="SAM" id="MobiDB-lite"/>
    </source>
</evidence>
<evidence type="ECO:0000256" key="8">
    <source>
        <dbReference type="PROSITE-ProRule" id="PRU00278"/>
    </source>
</evidence>
<dbReference type="PROSITE" id="PS50198">
    <property type="entry name" value="PPIC_PPIASE_2"/>
    <property type="match status" value="1"/>
</dbReference>
<feature type="domain" description="PpiC" evidence="11">
    <location>
        <begin position="303"/>
        <end position="393"/>
    </location>
</feature>
<keyword evidence="8 12" id="KW-0413">Isomerase</keyword>
<dbReference type="RefSeq" id="WP_269424320.1">
    <property type="nucleotide sequence ID" value="NZ_JAPWGY010000006.1"/>
</dbReference>
<dbReference type="SUPFAM" id="SSF54534">
    <property type="entry name" value="FKBP-like"/>
    <property type="match status" value="1"/>
</dbReference>
<feature type="region of interest" description="Disordered" evidence="9">
    <location>
        <begin position="44"/>
        <end position="112"/>
    </location>
</feature>